<name>Q3BW07_XANE5</name>
<dbReference type="SUPFAM" id="SSF75005">
    <property type="entry name" value="Arabinanase/levansucrase/invertase"/>
    <property type="match status" value="1"/>
</dbReference>
<dbReference type="CDD" id="cd18617">
    <property type="entry name" value="GH43_XynB-like"/>
    <property type="match status" value="1"/>
</dbReference>
<dbReference type="Gene3D" id="2.60.120.200">
    <property type="match status" value="1"/>
</dbReference>
<dbReference type="InterPro" id="IPR041542">
    <property type="entry name" value="GH43_C2"/>
</dbReference>
<feature type="active site" description="Proton acceptor" evidence="4">
    <location>
        <position position="144"/>
    </location>
</feature>
<dbReference type="Pfam" id="PF04616">
    <property type="entry name" value="Glyco_hydro_43"/>
    <property type="match status" value="1"/>
</dbReference>
<dbReference type="STRING" id="456327.BJD11_16060"/>
<feature type="active site" description="Proton donor" evidence="4">
    <location>
        <position position="316"/>
    </location>
</feature>
<feature type="site" description="Important for catalytic activity, responsible for pKa modulation of the active site Glu and correct orientation of both the proton donor and substrate" evidence="5">
    <location>
        <position position="251"/>
    </location>
</feature>
<keyword evidence="6" id="KW-0472">Membrane</keyword>
<gene>
    <name evidence="8" type="ordered locus">XCV1325</name>
</gene>
<evidence type="ECO:0000256" key="1">
    <source>
        <dbReference type="ARBA" id="ARBA00009865"/>
    </source>
</evidence>
<evidence type="ECO:0000256" key="3">
    <source>
        <dbReference type="ARBA" id="ARBA00023295"/>
    </source>
</evidence>
<protein>
    <submittedName>
        <fullName evidence="8">Putative xylosidase</fullName>
        <ecNumber evidence="8">3.2.1.37</ecNumber>
    </submittedName>
</protein>
<evidence type="ECO:0000256" key="6">
    <source>
        <dbReference type="SAM" id="Phobius"/>
    </source>
</evidence>
<comment type="similarity">
    <text evidence="1">Belongs to the glycosyl hydrolase 43 family.</text>
</comment>
<dbReference type="HOGENOM" id="CLU_016508_2_2_6"/>
<evidence type="ECO:0000313" key="9">
    <source>
        <dbReference type="Proteomes" id="UP000007069"/>
    </source>
</evidence>
<dbReference type="Gene3D" id="2.115.10.20">
    <property type="entry name" value="Glycosyl hydrolase domain, family 43"/>
    <property type="match status" value="1"/>
</dbReference>
<evidence type="ECO:0000259" key="7">
    <source>
        <dbReference type="Pfam" id="PF17851"/>
    </source>
</evidence>
<dbReference type="eggNOG" id="COG3507">
    <property type="taxonomic scope" value="Bacteria"/>
</dbReference>
<dbReference type="GO" id="GO:0005975">
    <property type="term" value="P:carbohydrate metabolic process"/>
    <property type="evidence" value="ECO:0007669"/>
    <property type="project" value="InterPro"/>
</dbReference>
<sequence>MRGDDTASKPFGMARRLAAPRGAAWRRAHDMSAMLQRSGSARSTHPATRVEACHHAGLASQNVMPRRPACCHAGVVLALRQGMARGDLLKRLAWVAGLLAALICQLAHAGTALITQIDYQGDDGGPAPTAAQYRNPVVAGFHPDPSAVRVGDDFYLVNSSFGYFPGLPVFKSSDLVHWNQIGNAIDRPTQINYGNDELTRGLFAASISYHAGTFYIANTCFYCDGGNFLITATDPAGPWSDPIWLDVKGIDPSLFFDDDGSAWLVNNDVPAGKLRYDGHRAIWLQRLDLASMKLVGTRQVIVDSGFKPATNPEHIEGPHLFRRDGYYYLTAAEGGTGEQHAQMIYRSRQITGPYETWSGNPVLTQRDLDPLRNAPITSAGHAQFVELKDGTWWAVFLATRPYRGNHYNLGRETFLLPVQWRDGWPVVLPHGAAVPVVAARPPLPAGTQPLPTTGPMQWSERFGDARVPMQWMTIHPPIRPWYQPGAQGLRVTPANIALGDIGRGQPAYLGHRLQHHHATLVASVDGSALAPGEQAGLAIVAKESNFLAAMLVREDSGAAVVLYRRAGPQQPGTGTELARAPLPDATQPVKLRFALDAARVRVDYAVGQGQWQTLLEQGDASVLSTESAGGFLGATFGPYAYAR</sequence>
<dbReference type="PANTHER" id="PTHR42812">
    <property type="entry name" value="BETA-XYLOSIDASE"/>
    <property type="match status" value="1"/>
</dbReference>
<keyword evidence="6" id="KW-1133">Transmembrane helix</keyword>
<feature type="domain" description="Beta-xylosidase C-terminal Concanavalin A-like" evidence="7">
    <location>
        <begin position="460"/>
        <end position="642"/>
    </location>
</feature>
<dbReference type="InterPro" id="IPR013320">
    <property type="entry name" value="ConA-like_dom_sf"/>
</dbReference>
<evidence type="ECO:0000256" key="5">
    <source>
        <dbReference type="PIRSR" id="PIRSR606710-2"/>
    </source>
</evidence>
<dbReference type="EMBL" id="AM039952">
    <property type="protein sequence ID" value="CAJ22956.1"/>
    <property type="molecule type" value="Genomic_DNA"/>
</dbReference>
<dbReference type="SUPFAM" id="SSF49899">
    <property type="entry name" value="Concanavalin A-like lectins/glucanases"/>
    <property type="match status" value="1"/>
</dbReference>
<dbReference type="Proteomes" id="UP000007069">
    <property type="component" value="Chromosome"/>
</dbReference>
<dbReference type="KEGG" id="xcv:XCV1325"/>
<dbReference type="CAZy" id="GH43">
    <property type="family name" value="Glycoside Hydrolase Family 43"/>
</dbReference>
<dbReference type="InterPro" id="IPR006710">
    <property type="entry name" value="Glyco_hydro_43"/>
</dbReference>
<proteinExistence type="inferred from homology"/>
<accession>Q3BW07</accession>
<organism evidence="9">
    <name type="scientific">Xanthomonas euvesicatoria pv. vesicatoria (strain 85-10)</name>
    <name type="common">Xanthomonas campestris pv. vesicatoria</name>
    <dbReference type="NCBI Taxonomy" id="316273"/>
    <lineage>
        <taxon>Bacteria</taxon>
        <taxon>Pseudomonadati</taxon>
        <taxon>Pseudomonadota</taxon>
        <taxon>Gammaproteobacteria</taxon>
        <taxon>Lysobacterales</taxon>
        <taxon>Lysobacteraceae</taxon>
        <taxon>Xanthomonas</taxon>
    </lineage>
</organism>
<evidence type="ECO:0000256" key="4">
    <source>
        <dbReference type="PIRSR" id="PIRSR606710-1"/>
    </source>
</evidence>
<dbReference type="AlphaFoldDB" id="Q3BW07"/>
<evidence type="ECO:0000313" key="8">
    <source>
        <dbReference type="EMBL" id="CAJ22956.1"/>
    </source>
</evidence>
<keyword evidence="6" id="KW-0812">Transmembrane</keyword>
<dbReference type="InterPro" id="IPR023296">
    <property type="entry name" value="Glyco_hydro_beta-prop_sf"/>
</dbReference>
<dbReference type="InterPro" id="IPR051795">
    <property type="entry name" value="Glycosyl_Hydrlase_43"/>
</dbReference>
<reference evidence="8 9" key="1">
    <citation type="journal article" date="2005" name="J. Bacteriol.">
        <title>Insights into genome plasticity and pathogenicity of the plant pathogenic Bacterium Xanthomonas campestris pv. vesicatoria revealed by the complete genome sequence.</title>
        <authorList>
            <person name="Thieme F."/>
            <person name="Koebnik R."/>
            <person name="Bekel T."/>
            <person name="Berger C."/>
            <person name="Boch J."/>
            <person name="Buettner D."/>
            <person name="Caldana C."/>
            <person name="Gaigalat L."/>
            <person name="Goesmann A."/>
            <person name="Kay S."/>
            <person name="Kirchner O."/>
            <person name="Lanz C."/>
            <person name="Linke B."/>
            <person name="McHardy A.C."/>
            <person name="Meyer F."/>
            <person name="Mittenhuber G."/>
            <person name="Nies D.H."/>
            <person name="Niesbach-Kloesgen U."/>
            <person name="Patschkowski T."/>
            <person name="Rueckert C."/>
            <person name="Rupp O."/>
            <person name="Schneicker S."/>
            <person name="Schuster S.C."/>
            <person name="Vorhoelter F.J."/>
            <person name="Weber E."/>
            <person name="Puehler A."/>
            <person name="Bonas U."/>
            <person name="Bartels D."/>
            <person name="Kaiser O."/>
        </authorList>
    </citation>
    <scope>NUCLEOTIDE SEQUENCE [LARGE SCALE GENOMIC DNA]</scope>
    <source>
        <strain evidence="8 9">85-10</strain>
    </source>
</reference>
<feature type="transmembrane region" description="Helical" evidence="6">
    <location>
        <begin position="92"/>
        <end position="114"/>
    </location>
</feature>
<dbReference type="Pfam" id="PF17851">
    <property type="entry name" value="GH43_C2"/>
    <property type="match status" value="1"/>
</dbReference>
<dbReference type="PANTHER" id="PTHR42812:SF12">
    <property type="entry name" value="BETA-XYLOSIDASE-RELATED"/>
    <property type="match status" value="1"/>
</dbReference>
<dbReference type="GO" id="GO:0009044">
    <property type="term" value="F:xylan 1,4-beta-xylosidase activity"/>
    <property type="evidence" value="ECO:0007669"/>
    <property type="project" value="UniProtKB-EC"/>
</dbReference>
<keyword evidence="3 8" id="KW-0326">Glycosidase</keyword>
<keyword evidence="2 8" id="KW-0378">Hydrolase</keyword>
<dbReference type="EC" id="3.2.1.37" evidence="8"/>
<evidence type="ECO:0000256" key="2">
    <source>
        <dbReference type="ARBA" id="ARBA00022801"/>
    </source>
</evidence>